<sequence>MTPFLINIIHEVQWADRAATYYPPEKPISLHGPATAIVRLALIEDRRLFITYLDEFWEEEDVGMINIINTARLGGKKVKYCIPQDPGQASKGQVKKYSLQMPGYNFEGIIESGSKEDPAEAPGNWAKVNKFYIWDKAATPELIKRFKKVCAEFPGHRHKDFVDALSGPKDLLFIWFMLQRMLVIMIKEE</sequence>
<reference evidence="1 2" key="1">
    <citation type="submission" date="2016-10" db="EMBL/GenBank/DDBJ databases">
        <title>Comparative genomics between deep and shallow subseafloor isolates.</title>
        <authorList>
            <person name="Ishii S."/>
            <person name="Miller J.R."/>
            <person name="Sutton G."/>
            <person name="Suzuki S."/>
            <person name="Methe B."/>
            <person name="Inagaki F."/>
            <person name="Imachi H."/>
        </authorList>
    </citation>
    <scope>NUCLEOTIDE SEQUENCE [LARGE SCALE GENOMIC DNA]</scope>
    <source>
        <strain evidence="1 2">MO-MB1</strain>
    </source>
</reference>
<dbReference type="EMBL" id="CP017766">
    <property type="protein sequence ID" value="AUB55297.1"/>
    <property type="molecule type" value="Genomic_DNA"/>
</dbReference>
<evidence type="ECO:0000313" key="1">
    <source>
        <dbReference type="EMBL" id="AUB55297.1"/>
    </source>
</evidence>
<gene>
    <name evidence="1" type="ORF">BK007_04215</name>
</gene>
<proteinExistence type="predicted"/>
<dbReference type="AlphaFoldDB" id="A0A2H4VB13"/>
<protein>
    <submittedName>
        <fullName evidence="1">Uncharacterized protein</fullName>
    </submittedName>
</protein>
<evidence type="ECO:0000313" key="2">
    <source>
        <dbReference type="Proteomes" id="UP000232806"/>
    </source>
</evidence>
<dbReference type="Proteomes" id="UP000232806">
    <property type="component" value="Chromosome"/>
</dbReference>
<organism evidence="1 2">
    <name type="scientific">Methanobacterium subterraneum</name>
    <dbReference type="NCBI Taxonomy" id="59277"/>
    <lineage>
        <taxon>Archaea</taxon>
        <taxon>Methanobacteriati</taxon>
        <taxon>Methanobacteriota</taxon>
        <taxon>Methanomada group</taxon>
        <taxon>Methanobacteria</taxon>
        <taxon>Methanobacteriales</taxon>
        <taxon>Methanobacteriaceae</taxon>
        <taxon>Methanobacterium</taxon>
    </lineage>
</organism>
<accession>A0A2H4VB13</accession>
<name>A0A2H4VB13_9EURY</name>